<evidence type="ECO:0000313" key="2">
    <source>
        <dbReference type="EMBL" id="MDQ0480321.1"/>
    </source>
</evidence>
<evidence type="ECO:0000313" key="3">
    <source>
        <dbReference type="Proteomes" id="UP001224418"/>
    </source>
</evidence>
<keyword evidence="1" id="KW-0472">Membrane</keyword>
<dbReference type="Proteomes" id="UP001224418">
    <property type="component" value="Unassembled WGS sequence"/>
</dbReference>
<protein>
    <recommendedName>
        <fullName evidence="4">Histidine kinase</fullName>
    </recommendedName>
</protein>
<name>A0ABU0JT89_HATLI</name>
<sequence length="97" mass="10861">MKFNKLDFILYIKNDNLNRILYVIASLIILIPISIVLITDVPFSSFFSKIAIGIVLFFVIIGQILTLLKKKHGDKSIAVDIGIIIGILIVLISHILK</sequence>
<feature type="transmembrane region" description="Helical" evidence="1">
    <location>
        <begin position="77"/>
        <end position="96"/>
    </location>
</feature>
<proteinExistence type="predicted"/>
<dbReference type="RefSeq" id="WP_307356235.1">
    <property type="nucleotide sequence ID" value="NZ_BAAACJ010000013.1"/>
</dbReference>
<organism evidence="2 3">
    <name type="scientific">Hathewaya limosa</name>
    <name type="common">Clostridium limosum</name>
    <dbReference type="NCBI Taxonomy" id="1536"/>
    <lineage>
        <taxon>Bacteria</taxon>
        <taxon>Bacillati</taxon>
        <taxon>Bacillota</taxon>
        <taxon>Clostridia</taxon>
        <taxon>Eubacteriales</taxon>
        <taxon>Clostridiaceae</taxon>
        <taxon>Hathewaya</taxon>
    </lineage>
</organism>
<keyword evidence="1" id="KW-0812">Transmembrane</keyword>
<keyword evidence="3" id="KW-1185">Reference proteome</keyword>
<feature type="transmembrane region" description="Helical" evidence="1">
    <location>
        <begin position="50"/>
        <end position="68"/>
    </location>
</feature>
<comment type="caution">
    <text evidence="2">The sequence shown here is derived from an EMBL/GenBank/DDBJ whole genome shotgun (WGS) entry which is preliminary data.</text>
</comment>
<accession>A0ABU0JT89</accession>
<feature type="transmembrane region" description="Helical" evidence="1">
    <location>
        <begin position="20"/>
        <end position="38"/>
    </location>
</feature>
<evidence type="ECO:0000256" key="1">
    <source>
        <dbReference type="SAM" id="Phobius"/>
    </source>
</evidence>
<evidence type="ECO:0008006" key="4">
    <source>
        <dbReference type="Google" id="ProtNLM"/>
    </source>
</evidence>
<dbReference type="EMBL" id="JAUSWN010000017">
    <property type="protein sequence ID" value="MDQ0480321.1"/>
    <property type="molecule type" value="Genomic_DNA"/>
</dbReference>
<reference evidence="2 3" key="1">
    <citation type="submission" date="2023-07" db="EMBL/GenBank/DDBJ databases">
        <title>Genomic Encyclopedia of Type Strains, Phase IV (KMG-IV): sequencing the most valuable type-strain genomes for metagenomic binning, comparative biology and taxonomic classification.</title>
        <authorList>
            <person name="Goeker M."/>
        </authorList>
    </citation>
    <scope>NUCLEOTIDE SEQUENCE [LARGE SCALE GENOMIC DNA]</scope>
    <source>
        <strain evidence="2 3">DSM 1400</strain>
    </source>
</reference>
<gene>
    <name evidence="2" type="ORF">QOZ93_002069</name>
</gene>
<keyword evidence="1" id="KW-1133">Transmembrane helix</keyword>